<evidence type="ECO:0000313" key="1">
    <source>
        <dbReference type="EMBL" id="MFC4065863.1"/>
    </source>
</evidence>
<keyword evidence="2" id="KW-1185">Reference proteome</keyword>
<evidence type="ECO:0000313" key="2">
    <source>
        <dbReference type="Proteomes" id="UP001595867"/>
    </source>
</evidence>
<organism evidence="1 2">
    <name type="scientific">Actinoplanes subglobosus</name>
    <dbReference type="NCBI Taxonomy" id="1547892"/>
    <lineage>
        <taxon>Bacteria</taxon>
        <taxon>Bacillati</taxon>
        <taxon>Actinomycetota</taxon>
        <taxon>Actinomycetes</taxon>
        <taxon>Micromonosporales</taxon>
        <taxon>Micromonosporaceae</taxon>
        <taxon>Actinoplanes</taxon>
    </lineage>
</organism>
<proteinExistence type="predicted"/>
<dbReference type="Proteomes" id="UP001595867">
    <property type="component" value="Unassembled WGS sequence"/>
</dbReference>
<protein>
    <submittedName>
        <fullName evidence="1">Uncharacterized protein</fullName>
    </submittedName>
</protein>
<accession>A0ABV8IU39</accession>
<gene>
    <name evidence="1" type="ORF">ACFO0C_13055</name>
</gene>
<sequence length="158" mass="16624">MGIYLVSVGAASWAQDECARLLDAALAERGLPPWPGPGAAAGDFEEKLAPSMDAFAGVCERHGVTEFLDASLIVPVDFDGLIELPVANSFDDVTNVVSAYRLRAAMAPIAAEIGLPGDLPGGPLALTQAIEDPLTFYTALFRQAAEHSLRHGCPLTYV</sequence>
<dbReference type="EMBL" id="JBHSBL010000013">
    <property type="protein sequence ID" value="MFC4065863.1"/>
    <property type="molecule type" value="Genomic_DNA"/>
</dbReference>
<dbReference type="RefSeq" id="WP_378066848.1">
    <property type="nucleotide sequence ID" value="NZ_JBHSBL010000013.1"/>
</dbReference>
<comment type="caution">
    <text evidence="1">The sequence shown here is derived from an EMBL/GenBank/DDBJ whole genome shotgun (WGS) entry which is preliminary data.</text>
</comment>
<reference evidence="2" key="1">
    <citation type="journal article" date="2019" name="Int. J. Syst. Evol. Microbiol.">
        <title>The Global Catalogue of Microorganisms (GCM) 10K type strain sequencing project: providing services to taxonomists for standard genome sequencing and annotation.</title>
        <authorList>
            <consortium name="The Broad Institute Genomics Platform"/>
            <consortium name="The Broad Institute Genome Sequencing Center for Infectious Disease"/>
            <person name="Wu L."/>
            <person name="Ma J."/>
        </authorList>
    </citation>
    <scope>NUCLEOTIDE SEQUENCE [LARGE SCALE GENOMIC DNA]</scope>
    <source>
        <strain evidence="2">TBRC 5832</strain>
    </source>
</reference>
<name>A0ABV8IU39_9ACTN</name>